<dbReference type="PANTHER" id="PTHR42756:SF1">
    <property type="entry name" value="TRANSCRIPTIONAL REPRESSOR OF EMRAB OPERON"/>
    <property type="match status" value="1"/>
</dbReference>
<dbReference type="GO" id="GO:0003700">
    <property type="term" value="F:DNA-binding transcription factor activity"/>
    <property type="evidence" value="ECO:0007669"/>
    <property type="project" value="InterPro"/>
</dbReference>
<dbReference type="InterPro" id="IPR000835">
    <property type="entry name" value="HTH_MarR-typ"/>
</dbReference>
<proteinExistence type="predicted"/>
<dbReference type="InterPro" id="IPR036390">
    <property type="entry name" value="WH_DNA-bd_sf"/>
</dbReference>
<name>A0A0P9DFM7_9CHLR</name>
<evidence type="ECO:0000256" key="2">
    <source>
        <dbReference type="ARBA" id="ARBA00023125"/>
    </source>
</evidence>
<evidence type="ECO:0000256" key="1">
    <source>
        <dbReference type="ARBA" id="ARBA00023015"/>
    </source>
</evidence>
<accession>A0A0P9DFM7</accession>
<dbReference type="InterPro" id="IPR036388">
    <property type="entry name" value="WH-like_DNA-bd_sf"/>
</dbReference>
<dbReference type="Pfam" id="PF01047">
    <property type="entry name" value="MarR"/>
    <property type="match status" value="1"/>
</dbReference>
<dbReference type="AlphaFoldDB" id="A0A0P9DFM7"/>
<gene>
    <name evidence="5" type="ORF">SE17_18005</name>
</gene>
<dbReference type="PANTHER" id="PTHR42756">
    <property type="entry name" value="TRANSCRIPTIONAL REGULATOR, MARR"/>
    <property type="match status" value="1"/>
</dbReference>
<dbReference type="PROSITE" id="PS50995">
    <property type="entry name" value="HTH_MARR_2"/>
    <property type="match status" value="1"/>
</dbReference>
<keyword evidence="6" id="KW-1185">Reference proteome</keyword>
<dbReference type="SUPFAM" id="SSF46785">
    <property type="entry name" value="Winged helix' DNA-binding domain"/>
    <property type="match status" value="1"/>
</dbReference>
<keyword evidence="1" id="KW-0805">Transcription regulation</keyword>
<dbReference type="PRINTS" id="PR00598">
    <property type="entry name" value="HTHMARR"/>
</dbReference>
<evidence type="ECO:0000259" key="4">
    <source>
        <dbReference type="PROSITE" id="PS50995"/>
    </source>
</evidence>
<evidence type="ECO:0000313" key="6">
    <source>
        <dbReference type="Proteomes" id="UP000050509"/>
    </source>
</evidence>
<dbReference type="Gene3D" id="1.10.10.10">
    <property type="entry name" value="Winged helix-like DNA-binding domain superfamily/Winged helix DNA-binding domain"/>
    <property type="match status" value="1"/>
</dbReference>
<dbReference type="PROSITE" id="PS01117">
    <property type="entry name" value="HTH_MARR_1"/>
    <property type="match status" value="1"/>
</dbReference>
<dbReference type="GO" id="GO:0003677">
    <property type="term" value="F:DNA binding"/>
    <property type="evidence" value="ECO:0007669"/>
    <property type="project" value="UniProtKB-KW"/>
</dbReference>
<protein>
    <recommendedName>
        <fullName evidence="4">HTH marR-type domain-containing protein</fullName>
    </recommendedName>
</protein>
<dbReference type="SMART" id="SM00347">
    <property type="entry name" value="HTH_MARR"/>
    <property type="match status" value="1"/>
</dbReference>
<feature type="domain" description="HTH marR-type" evidence="4">
    <location>
        <begin position="1"/>
        <end position="131"/>
    </location>
</feature>
<sequence length="138" mass="15383">MLRELIGYILQRSAGETLRVMNDANLSMPQMVTLHMLRKCGPFTISVLAERLRLSLAATSHLVERMVQLGFVARTEDASDRRQKQLALTPAGHALIDRLVAARLAETDPILTSLPDDLREQLEGVLELVLAQLRLDTV</sequence>
<dbReference type="InterPro" id="IPR023187">
    <property type="entry name" value="Tscrpt_reg_MarR-type_CS"/>
</dbReference>
<evidence type="ECO:0000256" key="3">
    <source>
        <dbReference type="ARBA" id="ARBA00023163"/>
    </source>
</evidence>
<evidence type="ECO:0000313" key="5">
    <source>
        <dbReference type="EMBL" id="KPV52010.1"/>
    </source>
</evidence>
<dbReference type="EMBL" id="LJCR01000693">
    <property type="protein sequence ID" value="KPV52010.1"/>
    <property type="molecule type" value="Genomic_DNA"/>
</dbReference>
<comment type="caution">
    <text evidence="5">The sequence shown here is derived from an EMBL/GenBank/DDBJ whole genome shotgun (WGS) entry which is preliminary data.</text>
</comment>
<dbReference type="Proteomes" id="UP000050509">
    <property type="component" value="Unassembled WGS sequence"/>
</dbReference>
<organism evidence="5 6">
    <name type="scientific">Kouleothrix aurantiaca</name>
    <dbReference type="NCBI Taxonomy" id="186479"/>
    <lineage>
        <taxon>Bacteria</taxon>
        <taxon>Bacillati</taxon>
        <taxon>Chloroflexota</taxon>
        <taxon>Chloroflexia</taxon>
        <taxon>Chloroflexales</taxon>
        <taxon>Roseiflexineae</taxon>
        <taxon>Roseiflexaceae</taxon>
        <taxon>Kouleothrix</taxon>
    </lineage>
</organism>
<reference evidence="5 6" key="1">
    <citation type="submission" date="2015-09" db="EMBL/GenBank/DDBJ databases">
        <title>Draft genome sequence of Kouleothrix aurantiaca JCM 19913.</title>
        <authorList>
            <person name="Hemp J."/>
        </authorList>
    </citation>
    <scope>NUCLEOTIDE SEQUENCE [LARGE SCALE GENOMIC DNA]</scope>
    <source>
        <strain evidence="5 6">COM-B</strain>
    </source>
</reference>
<keyword evidence="3" id="KW-0804">Transcription</keyword>
<keyword evidence="2" id="KW-0238">DNA-binding</keyword>